<evidence type="ECO:0000313" key="2">
    <source>
        <dbReference type="EMBL" id="MBF5026923.1"/>
    </source>
</evidence>
<name>A0A930YV33_9FLAO</name>
<feature type="chain" id="PRO_5037756444" evidence="1">
    <location>
        <begin position="20"/>
        <end position="371"/>
    </location>
</feature>
<reference evidence="2" key="1">
    <citation type="submission" date="2020-11" db="EMBL/GenBank/DDBJ databases">
        <title>Genome seq and assembly of Planobacterium sp.</title>
        <authorList>
            <person name="Chhetri G."/>
        </authorList>
    </citation>
    <scope>NUCLEOTIDE SEQUENCE</scope>
    <source>
        <strain evidence="2">GCR5</strain>
    </source>
</reference>
<dbReference type="EMBL" id="JADKYY010000003">
    <property type="protein sequence ID" value="MBF5026923.1"/>
    <property type="molecule type" value="Genomic_DNA"/>
</dbReference>
<comment type="caution">
    <text evidence="2">The sequence shown here is derived from an EMBL/GenBank/DDBJ whole genome shotgun (WGS) entry which is preliminary data.</text>
</comment>
<gene>
    <name evidence="2" type="ORF">IC612_03820</name>
</gene>
<evidence type="ECO:0000256" key="1">
    <source>
        <dbReference type="SAM" id="SignalP"/>
    </source>
</evidence>
<organism evidence="2 3">
    <name type="scientific">Planobacterium oryzisoli</name>
    <dbReference type="NCBI Taxonomy" id="2771435"/>
    <lineage>
        <taxon>Bacteria</taxon>
        <taxon>Pseudomonadati</taxon>
        <taxon>Bacteroidota</taxon>
        <taxon>Flavobacteriia</taxon>
        <taxon>Flavobacteriales</taxon>
        <taxon>Weeksellaceae</taxon>
        <taxon>Chryseobacterium group</taxon>
        <taxon>Chryseobacterium</taxon>
    </lineage>
</organism>
<proteinExistence type="predicted"/>
<dbReference type="Pfam" id="PF11276">
    <property type="entry name" value="DUF3078"/>
    <property type="match status" value="1"/>
</dbReference>
<accession>A0A930YV33</accession>
<feature type="signal peptide" evidence="1">
    <location>
        <begin position="1"/>
        <end position="19"/>
    </location>
</feature>
<dbReference type="AlphaFoldDB" id="A0A930YV33"/>
<keyword evidence="3" id="KW-1185">Reference proteome</keyword>
<dbReference type="RefSeq" id="WP_194738843.1">
    <property type="nucleotide sequence ID" value="NZ_JADKYY010000003.1"/>
</dbReference>
<evidence type="ECO:0000313" key="3">
    <source>
        <dbReference type="Proteomes" id="UP000694480"/>
    </source>
</evidence>
<sequence length="371" mass="42508">MVKRYVLLTLTLSSVFVSAQRSELQRRIDSIAQSKWNKTQLNLDSLANPVLETISLDPKDTIVVRDIVVVPQVPEEIPLTPFNLINNRQEKRWFFYAQNNLHFNQASFSNWNSGGNNNMGVLGKVSYNLSFKKDKHYLENILQLGYGFVASEGQATRKTEDFINLASNYGYELGRNYYLSTGYQFLSQFTPGYNYVETPDPEYTDRISKFMAPGYLNVGVGISYNPSEDFQVIFRPANGKFTFVLDPKLQTAGRYGLEEDGQSVRTELGANLNLLYRLKIYKDVHLVNQLNFFSNYVNHPERVDINYSGMLNMKFNRYISALIGVDVLYDHDQIRKTQMKQTLGIGFTYTMGAEGQARQANKKLVKPFVTK</sequence>
<protein>
    <submittedName>
        <fullName evidence="2">DUF3078 domain-containing protein</fullName>
    </submittedName>
</protein>
<keyword evidence="1" id="KW-0732">Signal</keyword>
<dbReference type="InterPro" id="IPR021428">
    <property type="entry name" value="DUF3078"/>
</dbReference>
<dbReference type="Proteomes" id="UP000694480">
    <property type="component" value="Unassembled WGS sequence"/>
</dbReference>